<dbReference type="PROSITE" id="PS01174">
    <property type="entry name" value="LIPASE_GDXG_SER"/>
    <property type="match status" value="1"/>
</dbReference>
<comment type="caution">
    <text evidence="6">The sequence shown here is derived from an EMBL/GenBank/DDBJ whole genome shotgun (WGS) entry which is preliminary data.</text>
</comment>
<keyword evidence="4" id="KW-0812">Transmembrane</keyword>
<evidence type="ECO:0000259" key="5">
    <source>
        <dbReference type="Pfam" id="PF07859"/>
    </source>
</evidence>
<dbReference type="AlphaFoldDB" id="A0A9W4UIF9"/>
<evidence type="ECO:0000256" key="3">
    <source>
        <dbReference type="PROSITE-ProRule" id="PRU10038"/>
    </source>
</evidence>
<reference evidence="6" key="1">
    <citation type="submission" date="2023-01" db="EMBL/GenBank/DDBJ databases">
        <authorList>
            <person name="Van Ghelder C."/>
            <person name="Rancurel C."/>
        </authorList>
    </citation>
    <scope>NUCLEOTIDE SEQUENCE</scope>
    <source>
        <strain evidence="6">CNCM I-4278</strain>
    </source>
</reference>
<dbReference type="InterPro" id="IPR050300">
    <property type="entry name" value="GDXG_lipolytic_enzyme"/>
</dbReference>
<dbReference type="EMBL" id="CAOQHR010000007">
    <property type="protein sequence ID" value="CAI6336781.1"/>
    <property type="molecule type" value="Genomic_DNA"/>
</dbReference>
<gene>
    <name evidence="6" type="ORF">PDIGIT_LOCUS9887</name>
</gene>
<name>A0A9W4UIF9_9PLEO</name>
<keyword evidence="7" id="KW-1185">Reference proteome</keyword>
<dbReference type="SUPFAM" id="SSF53474">
    <property type="entry name" value="alpha/beta-Hydrolases"/>
    <property type="match status" value="1"/>
</dbReference>
<keyword evidence="2" id="KW-0378">Hydrolase</keyword>
<dbReference type="OrthoDB" id="2152029at2759"/>
<evidence type="ECO:0000256" key="4">
    <source>
        <dbReference type="SAM" id="Phobius"/>
    </source>
</evidence>
<organism evidence="6 7">
    <name type="scientific">Periconia digitata</name>
    <dbReference type="NCBI Taxonomy" id="1303443"/>
    <lineage>
        <taxon>Eukaryota</taxon>
        <taxon>Fungi</taxon>
        <taxon>Dikarya</taxon>
        <taxon>Ascomycota</taxon>
        <taxon>Pezizomycotina</taxon>
        <taxon>Dothideomycetes</taxon>
        <taxon>Pleosporomycetidae</taxon>
        <taxon>Pleosporales</taxon>
        <taxon>Massarineae</taxon>
        <taxon>Periconiaceae</taxon>
        <taxon>Periconia</taxon>
    </lineage>
</organism>
<feature type="transmembrane region" description="Helical" evidence="4">
    <location>
        <begin position="12"/>
        <end position="34"/>
    </location>
</feature>
<dbReference type="PANTHER" id="PTHR48081">
    <property type="entry name" value="AB HYDROLASE SUPERFAMILY PROTEIN C4A8.06C"/>
    <property type="match status" value="1"/>
</dbReference>
<evidence type="ECO:0000313" key="7">
    <source>
        <dbReference type="Proteomes" id="UP001152607"/>
    </source>
</evidence>
<feature type="active site" evidence="3">
    <location>
        <position position="200"/>
    </location>
</feature>
<keyword evidence="4" id="KW-1133">Transmembrane helix</keyword>
<evidence type="ECO:0000313" key="6">
    <source>
        <dbReference type="EMBL" id="CAI6336781.1"/>
    </source>
</evidence>
<evidence type="ECO:0000256" key="1">
    <source>
        <dbReference type="ARBA" id="ARBA00010515"/>
    </source>
</evidence>
<comment type="similarity">
    <text evidence="1">Belongs to the 'GDXG' lipolytic enzyme family.</text>
</comment>
<keyword evidence="4" id="KW-0472">Membrane</keyword>
<dbReference type="InterPro" id="IPR033140">
    <property type="entry name" value="Lipase_GDXG_put_SER_AS"/>
</dbReference>
<dbReference type="Gene3D" id="3.40.50.1820">
    <property type="entry name" value="alpha/beta hydrolase"/>
    <property type="match status" value="1"/>
</dbReference>
<evidence type="ECO:0000256" key="2">
    <source>
        <dbReference type="ARBA" id="ARBA00022801"/>
    </source>
</evidence>
<dbReference type="Pfam" id="PF07859">
    <property type="entry name" value="Abhydrolase_3"/>
    <property type="match status" value="1"/>
</dbReference>
<accession>A0A9W4UIF9</accession>
<sequence>MSLLMSYPGKGLWVLGAIFVTLAKLPVLSLYYLFQRPHAGWTVRQALMNNLMRAFLYHSAIVRAKTPLALGPGKEGERFVTMPPVGDECLSGIVDDKTIRPVTTGGTWYPSLPPQGCKDRVILHLHGGGYAIGEGRAADAAYAGKTLTQNSAPYALFVQYRLASNSAGRFPAALQDALSSYAFLLSQGFEPGNIIISGDSAGGHIALGLLRYLSTTGKDLLPPPRALLLWSPAIDLEAAKNPSTVYGSEYYDTDYLVGNFSSWGAEKFTEDLDLSQNALREYVVQLGHPFRSCSPIWICVGSLEVLKPEGLHIARELREMGSVVDTHEISGAPHDILFVGNILGFESEAVEAAKLARHFIEKNHHA</sequence>
<dbReference type="InterPro" id="IPR013094">
    <property type="entry name" value="AB_hydrolase_3"/>
</dbReference>
<dbReference type="Proteomes" id="UP001152607">
    <property type="component" value="Unassembled WGS sequence"/>
</dbReference>
<proteinExistence type="inferred from homology"/>
<dbReference type="PANTHER" id="PTHR48081:SF8">
    <property type="entry name" value="ALPHA_BETA HYDROLASE FOLD-3 DOMAIN-CONTAINING PROTEIN-RELATED"/>
    <property type="match status" value="1"/>
</dbReference>
<protein>
    <recommendedName>
        <fullName evidence="5">Alpha/beta hydrolase fold-3 domain-containing protein</fullName>
    </recommendedName>
</protein>
<dbReference type="InterPro" id="IPR029058">
    <property type="entry name" value="AB_hydrolase_fold"/>
</dbReference>
<dbReference type="GO" id="GO:0016787">
    <property type="term" value="F:hydrolase activity"/>
    <property type="evidence" value="ECO:0007669"/>
    <property type="project" value="UniProtKB-KW"/>
</dbReference>
<feature type="domain" description="Alpha/beta hydrolase fold-3" evidence="5">
    <location>
        <begin position="122"/>
        <end position="336"/>
    </location>
</feature>